<evidence type="ECO:0000256" key="5">
    <source>
        <dbReference type="ARBA" id="ARBA00022741"/>
    </source>
</evidence>
<evidence type="ECO:0000256" key="1">
    <source>
        <dbReference type="ARBA" id="ARBA00004141"/>
    </source>
</evidence>
<comment type="subcellular location">
    <subcellularLocation>
        <location evidence="1">Membrane</location>
        <topology evidence="1">Multi-pass membrane protein</topology>
    </subcellularLocation>
</comment>
<dbReference type="Pfam" id="PF00005">
    <property type="entry name" value="ABC_tran"/>
    <property type="match status" value="1"/>
</dbReference>
<dbReference type="FunFam" id="3.40.50.300:FF:001174">
    <property type="entry name" value="ABC transporter family protein-like"/>
    <property type="match status" value="1"/>
</dbReference>
<protein>
    <recommendedName>
        <fullName evidence="11">ABC transporter domain-containing protein</fullName>
    </recommendedName>
</protein>
<evidence type="ECO:0000259" key="11">
    <source>
        <dbReference type="PROSITE" id="PS50893"/>
    </source>
</evidence>
<evidence type="ECO:0000313" key="12">
    <source>
        <dbReference type="EMBL" id="EEC81874.1"/>
    </source>
</evidence>
<dbReference type="PANTHER" id="PTHR48042">
    <property type="entry name" value="ABC TRANSPORTER G FAMILY MEMBER 11"/>
    <property type="match status" value="1"/>
</dbReference>
<dbReference type="Proteomes" id="UP000007015">
    <property type="component" value="Chromosome 7"/>
</dbReference>
<dbReference type="InterPro" id="IPR027417">
    <property type="entry name" value="P-loop_NTPase"/>
</dbReference>
<evidence type="ECO:0000313" key="13">
    <source>
        <dbReference type="Proteomes" id="UP000007015"/>
    </source>
</evidence>
<keyword evidence="4 10" id="KW-0812">Transmembrane</keyword>
<dbReference type="InterPro" id="IPR043926">
    <property type="entry name" value="ABCG_dom"/>
</dbReference>
<dbReference type="InterPro" id="IPR052215">
    <property type="entry name" value="Plant_ABCG"/>
</dbReference>
<keyword evidence="7 10" id="KW-1133">Transmembrane helix</keyword>
<evidence type="ECO:0000256" key="3">
    <source>
        <dbReference type="ARBA" id="ARBA00022448"/>
    </source>
</evidence>
<dbReference type="InterPro" id="IPR003439">
    <property type="entry name" value="ABC_transporter-like_ATP-bd"/>
</dbReference>
<name>B8B578_ORYSI</name>
<dbReference type="PROSITE" id="PS50893">
    <property type="entry name" value="ABC_TRANSPORTER_2"/>
    <property type="match status" value="1"/>
</dbReference>
<dbReference type="Gramene" id="BGIOSGA025533-TA">
    <property type="protein sequence ID" value="BGIOSGA025533-PA"/>
    <property type="gene ID" value="BGIOSGA025533"/>
</dbReference>
<dbReference type="Gene3D" id="3.40.50.300">
    <property type="entry name" value="P-loop containing nucleotide triphosphate hydrolases"/>
    <property type="match status" value="1"/>
</dbReference>
<feature type="transmembrane region" description="Helical" evidence="10">
    <location>
        <begin position="601"/>
        <end position="622"/>
    </location>
</feature>
<dbReference type="Pfam" id="PF19055">
    <property type="entry name" value="ABC2_membrane_7"/>
    <property type="match status" value="1"/>
</dbReference>
<dbReference type="OMA" id="EMMMSAT"/>
<dbReference type="EMBL" id="CM000132">
    <property type="protein sequence ID" value="EEC81874.1"/>
    <property type="molecule type" value="Genomic_DNA"/>
</dbReference>
<organism evidence="12 13">
    <name type="scientific">Oryza sativa subsp. indica</name>
    <name type="common">Rice</name>
    <dbReference type="NCBI Taxonomy" id="39946"/>
    <lineage>
        <taxon>Eukaryota</taxon>
        <taxon>Viridiplantae</taxon>
        <taxon>Streptophyta</taxon>
        <taxon>Embryophyta</taxon>
        <taxon>Tracheophyta</taxon>
        <taxon>Spermatophyta</taxon>
        <taxon>Magnoliopsida</taxon>
        <taxon>Liliopsida</taxon>
        <taxon>Poales</taxon>
        <taxon>Poaceae</taxon>
        <taxon>BOP clade</taxon>
        <taxon>Oryzoideae</taxon>
        <taxon>Oryzeae</taxon>
        <taxon>Oryzinae</taxon>
        <taxon>Oryza</taxon>
        <taxon>Oryza sativa</taxon>
    </lineage>
</organism>
<dbReference type="GO" id="GO:0005524">
    <property type="term" value="F:ATP binding"/>
    <property type="evidence" value="ECO:0007669"/>
    <property type="project" value="UniProtKB-KW"/>
</dbReference>
<keyword evidence="13" id="KW-1185">Reference proteome</keyword>
<dbReference type="AlphaFoldDB" id="B8B578"/>
<dbReference type="GO" id="GO:0016887">
    <property type="term" value="F:ATP hydrolysis activity"/>
    <property type="evidence" value="ECO:0007669"/>
    <property type="project" value="InterPro"/>
</dbReference>
<keyword evidence="5" id="KW-0547">Nucleotide-binding</keyword>
<dbReference type="PANTHER" id="PTHR48042:SF13">
    <property type="entry name" value="OS07G0288700 PROTEIN"/>
    <property type="match status" value="1"/>
</dbReference>
<keyword evidence="3" id="KW-0813">Transport</keyword>
<feature type="domain" description="ABC transporter" evidence="11">
    <location>
        <begin position="120"/>
        <end position="370"/>
    </location>
</feature>
<dbReference type="InterPro" id="IPR013525">
    <property type="entry name" value="ABC2_TM"/>
</dbReference>
<feature type="transmembrane region" description="Helical" evidence="10">
    <location>
        <begin position="538"/>
        <end position="561"/>
    </location>
</feature>
<dbReference type="Pfam" id="PF01061">
    <property type="entry name" value="ABC2_membrane"/>
    <property type="match status" value="1"/>
</dbReference>
<dbReference type="SUPFAM" id="SSF52540">
    <property type="entry name" value="P-loop containing nucleoside triphosphate hydrolases"/>
    <property type="match status" value="1"/>
</dbReference>
<dbReference type="InterPro" id="IPR017871">
    <property type="entry name" value="ABC_transporter-like_CS"/>
</dbReference>
<dbReference type="GO" id="GO:0140359">
    <property type="term" value="F:ABC-type transporter activity"/>
    <property type="evidence" value="ECO:0007669"/>
    <property type="project" value="InterPro"/>
</dbReference>
<keyword evidence="8 10" id="KW-0472">Membrane</keyword>
<evidence type="ECO:0000256" key="6">
    <source>
        <dbReference type="ARBA" id="ARBA00022840"/>
    </source>
</evidence>
<keyword evidence="6" id="KW-0067">ATP-binding</keyword>
<feature type="transmembrane region" description="Helical" evidence="10">
    <location>
        <begin position="497"/>
        <end position="517"/>
    </location>
</feature>
<dbReference type="HOGENOM" id="CLU_000604_57_7_1"/>
<accession>B8B578</accession>
<reference evidence="12 13" key="1">
    <citation type="journal article" date="2005" name="PLoS Biol.">
        <title>The genomes of Oryza sativa: a history of duplications.</title>
        <authorList>
            <person name="Yu J."/>
            <person name="Wang J."/>
            <person name="Lin W."/>
            <person name="Li S."/>
            <person name="Li H."/>
            <person name="Zhou J."/>
            <person name="Ni P."/>
            <person name="Dong W."/>
            <person name="Hu S."/>
            <person name="Zeng C."/>
            <person name="Zhang J."/>
            <person name="Zhang Y."/>
            <person name="Li R."/>
            <person name="Xu Z."/>
            <person name="Li S."/>
            <person name="Li X."/>
            <person name="Zheng H."/>
            <person name="Cong L."/>
            <person name="Lin L."/>
            <person name="Yin J."/>
            <person name="Geng J."/>
            <person name="Li G."/>
            <person name="Shi J."/>
            <person name="Liu J."/>
            <person name="Lv H."/>
            <person name="Li J."/>
            <person name="Wang J."/>
            <person name="Deng Y."/>
            <person name="Ran L."/>
            <person name="Shi X."/>
            <person name="Wang X."/>
            <person name="Wu Q."/>
            <person name="Li C."/>
            <person name="Ren X."/>
            <person name="Wang J."/>
            <person name="Wang X."/>
            <person name="Li D."/>
            <person name="Liu D."/>
            <person name="Zhang X."/>
            <person name="Ji Z."/>
            <person name="Zhao W."/>
            <person name="Sun Y."/>
            <person name="Zhang Z."/>
            <person name="Bao J."/>
            <person name="Han Y."/>
            <person name="Dong L."/>
            <person name="Ji J."/>
            <person name="Chen P."/>
            <person name="Wu S."/>
            <person name="Liu J."/>
            <person name="Xiao Y."/>
            <person name="Bu D."/>
            <person name="Tan J."/>
            <person name="Yang L."/>
            <person name="Ye C."/>
            <person name="Zhang J."/>
            <person name="Xu J."/>
            <person name="Zhou Y."/>
            <person name="Yu Y."/>
            <person name="Zhang B."/>
            <person name="Zhuang S."/>
            <person name="Wei H."/>
            <person name="Liu B."/>
            <person name="Lei M."/>
            <person name="Yu H."/>
            <person name="Li Y."/>
            <person name="Xu H."/>
            <person name="Wei S."/>
            <person name="He X."/>
            <person name="Fang L."/>
            <person name="Zhang Z."/>
            <person name="Zhang Y."/>
            <person name="Huang X."/>
            <person name="Su Z."/>
            <person name="Tong W."/>
            <person name="Li J."/>
            <person name="Tong Z."/>
            <person name="Li S."/>
            <person name="Ye J."/>
            <person name="Wang L."/>
            <person name="Fang L."/>
            <person name="Lei T."/>
            <person name="Chen C."/>
            <person name="Chen H."/>
            <person name="Xu Z."/>
            <person name="Li H."/>
            <person name="Huang H."/>
            <person name="Zhang F."/>
            <person name="Xu H."/>
            <person name="Li N."/>
            <person name="Zhao C."/>
            <person name="Li S."/>
            <person name="Dong L."/>
            <person name="Huang Y."/>
            <person name="Li L."/>
            <person name="Xi Y."/>
            <person name="Qi Q."/>
            <person name="Li W."/>
            <person name="Zhang B."/>
            <person name="Hu W."/>
            <person name="Zhang Y."/>
            <person name="Tian X."/>
            <person name="Jiao Y."/>
            <person name="Liang X."/>
            <person name="Jin J."/>
            <person name="Gao L."/>
            <person name="Zheng W."/>
            <person name="Hao B."/>
            <person name="Liu S."/>
            <person name="Wang W."/>
            <person name="Yuan L."/>
            <person name="Cao M."/>
            <person name="McDermott J."/>
            <person name="Samudrala R."/>
            <person name="Wang J."/>
            <person name="Wong G.K."/>
            <person name="Yang H."/>
        </authorList>
    </citation>
    <scope>NUCLEOTIDE SEQUENCE [LARGE SCALE GENOMIC DNA]</scope>
    <source>
        <strain evidence="13">cv. 93-11</strain>
    </source>
</reference>
<feature type="transmembrane region" description="Helical" evidence="10">
    <location>
        <begin position="573"/>
        <end position="594"/>
    </location>
</feature>
<evidence type="ECO:0000256" key="7">
    <source>
        <dbReference type="ARBA" id="ARBA00022989"/>
    </source>
</evidence>
<dbReference type="PROSITE" id="PS00211">
    <property type="entry name" value="ABC_TRANSPORTER_1"/>
    <property type="match status" value="1"/>
</dbReference>
<evidence type="ECO:0000256" key="10">
    <source>
        <dbReference type="SAM" id="Phobius"/>
    </source>
</evidence>
<dbReference type="InterPro" id="IPR003593">
    <property type="entry name" value="AAA+_ATPase"/>
</dbReference>
<feature type="transmembrane region" description="Helical" evidence="10">
    <location>
        <begin position="463"/>
        <end position="485"/>
    </location>
</feature>
<feature type="region of interest" description="Disordered" evidence="9">
    <location>
        <begin position="62"/>
        <end position="83"/>
    </location>
</feature>
<gene>
    <name evidence="12" type="ORF">OsI_25665</name>
</gene>
<dbReference type="SMART" id="SM00382">
    <property type="entry name" value="AAA"/>
    <property type="match status" value="1"/>
</dbReference>
<proteinExistence type="inferred from homology"/>
<evidence type="ECO:0000256" key="2">
    <source>
        <dbReference type="ARBA" id="ARBA00005814"/>
    </source>
</evidence>
<evidence type="ECO:0000256" key="9">
    <source>
        <dbReference type="SAM" id="MobiDB-lite"/>
    </source>
</evidence>
<evidence type="ECO:0000256" key="4">
    <source>
        <dbReference type="ARBA" id="ARBA00022692"/>
    </source>
</evidence>
<feature type="compositionally biased region" description="Low complexity" evidence="9">
    <location>
        <begin position="17"/>
        <end position="41"/>
    </location>
</feature>
<comment type="similarity">
    <text evidence="2">Belongs to the ABC transporter superfamily. ABCG family. Eye pigment precursor importer (TC 3.A.1.204) subfamily.</text>
</comment>
<feature type="region of interest" description="Disordered" evidence="9">
    <location>
        <begin position="1"/>
        <end position="42"/>
    </location>
</feature>
<sequence>MAASPLPRWAPTPSPTRPLRTPGTPSAGAGAASSSSSSSSSWRSCVPLLTTFSSVFGSSAARRGGGLSGGEPPPALPDAGRHDIVGGIAPLDGVEAAVERRRKDEMMMSATTACSRGVFLTWDDLSVTAPAAAAGCGGHGRRAVILDGLSGYARPGEVLALMGPSGCGKTTLLDALAGRLSPNMKMRGDILINGLREKLSFGTSAYVTQENVLMATLTVTEAVHYSAQLQLPDSMPAEDKRARADRAIRQMGLGAVAGVRIGGRVCKGISGGQRKRVSICVELLASPALLFLDEPTSGLDSAASYHVMSRIAGLARRDGMTVVAAVHQPSTEMFELFHGLCLLATGRTVYFGAASDAIEFFESNGFPCPLRRNPSDHFLRMINKDFEESEEGSTIISPRAAEVIQKLMGSFKSCGTLRTEKEACAMINQGASPIPQRQATFLTKTYVLTKRSIVNMHRDAGYYWLRFVIYIAICLSIGTIFFNVGSNFASIQARASMLMFTSTLLTMMAIGGFPSFVEDMKIFRKERMSGHYGATEFVISNTLSSIPYLGLISIIPGAIAYYLTGLQRGIDHFIYFAAVLWACTMLVEGLMMIVAAVVPDFLLGIITGSGVQGVLMLNAGFFRLPSDLPKPVWKYPTYFISYHKYATQGLYKNELLGLVFEDIGGGGLTISGEYILKNYLQVELSYSKWVDLAILVAMIIIYRVLFLVIIKISEIVKPRMLHFLCASKATRNQQQVAELDVLLITLAAYGVLA</sequence>
<dbReference type="GO" id="GO:0016020">
    <property type="term" value="C:membrane"/>
    <property type="evidence" value="ECO:0007669"/>
    <property type="project" value="UniProtKB-SubCell"/>
</dbReference>
<dbReference type="STRING" id="39946.B8B578"/>
<evidence type="ECO:0000256" key="8">
    <source>
        <dbReference type="ARBA" id="ARBA00023136"/>
    </source>
</evidence>
<feature type="transmembrane region" description="Helical" evidence="10">
    <location>
        <begin position="689"/>
        <end position="710"/>
    </location>
</feature>